<sequence length="352" mass="41422">MKQSIYCTKLLFIIAIIMFTSCEEDPVVPIVNCRNANLQIINNIPDNITGYDIRDRFLFCIDECLYMKIEYYENINNDRPWDNQVIYEYNTITNKWTIVWYISSIEVEQLQKGENPDDWEKAQKLMEMSESLHRSQCGNCCGYNGKGYIYDNNGRMLEFNPLTKEMTSHNNADQLGYDVRLFSNAKGVFGYSKSYNILFQYALEEHQWKEISSIYEDELIRFLSDGYQTIDNPNDDKIHVWTNYSNTDYSITSYVYPYDIIENRYNIIPPHDYGWNNYSYYSYNDYTAALFTINGKLYKGLGDQIFYEYNPIDQSINLIVAGTEQYHFDLPLAVIGNKLYSIASDQLVSIEF</sequence>
<protein>
    <submittedName>
        <fullName evidence="1">Uncharacterized protein</fullName>
    </submittedName>
</protein>
<evidence type="ECO:0000313" key="1">
    <source>
        <dbReference type="EMBL" id="MBC8591900.1"/>
    </source>
</evidence>
<evidence type="ECO:0000313" key="2">
    <source>
        <dbReference type="Proteomes" id="UP000651085"/>
    </source>
</evidence>
<dbReference type="EMBL" id="JACRTF010000001">
    <property type="protein sequence ID" value="MBC8591900.1"/>
    <property type="molecule type" value="Genomic_DNA"/>
</dbReference>
<comment type="caution">
    <text evidence="1">The sequence shown here is derived from an EMBL/GenBank/DDBJ whole genome shotgun (WGS) entry which is preliminary data.</text>
</comment>
<keyword evidence="2" id="KW-1185">Reference proteome</keyword>
<dbReference type="RefSeq" id="WP_262433117.1">
    <property type="nucleotide sequence ID" value="NZ_JACRTF010000001.1"/>
</dbReference>
<accession>A0A926INW5</accession>
<proteinExistence type="predicted"/>
<gene>
    <name evidence="1" type="ORF">H8744_01320</name>
</gene>
<dbReference type="AlphaFoldDB" id="A0A926INW5"/>
<reference evidence="1" key="1">
    <citation type="submission" date="2020-08" db="EMBL/GenBank/DDBJ databases">
        <title>Genome public.</title>
        <authorList>
            <person name="Liu C."/>
            <person name="Sun Q."/>
        </authorList>
    </citation>
    <scope>NUCLEOTIDE SEQUENCE</scope>
    <source>
        <strain evidence="1">N12</strain>
    </source>
</reference>
<dbReference type="PROSITE" id="PS51257">
    <property type="entry name" value="PROKAR_LIPOPROTEIN"/>
    <property type="match status" value="1"/>
</dbReference>
<name>A0A926INW5_9BACT</name>
<organism evidence="1 2">
    <name type="scientific">Jilunia laotingensis</name>
    <dbReference type="NCBI Taxonomy" id="2763675"/>
    <lineage>
        <taxon>Bacteria</taxon>
        <taxon>Pseudomonadati</taxon>
        <taxon>Bacteroidota</taxon>
        <taxon>Bacteroidia</taxon>
        <taxon>Bacteroidales</taxon>
        <taxon>Bacteroidaceae</taxon>
        <taxon>Jilunia</taxon>
    </lineage>
</organism>
<dbReference type="Proteomes" id="UP000651085">
    <property type="component" value="Unassembled WGS sequence"/>
</dbReference>